<sequence length="356" mass="39155">MAQTVCVIPSDADLARLSAIVNDRARPLKHLQCAHIILLSAERLAVLEVAQRAGVSRPAVWRWQQRYAEEGVDGLLRDKTRPPGKPPHSTDTVAEVLALTCSEPPGAVTHWTGRAVADTVGISLRSVQRIWDAHRLQPHRVRSFKRSSDPAFAEKVEDIVGLDMDPPRHAVVLSLDETSQIQALERTRPSRAVKPGRPETQTHDDHRHGTTTLFAALNVLEGTVIGRCMQRHRHDEFLRFLNTIEAAVPGGEADPRDPGQLCYPQAPESARLAGAASALDLPLLPDLWLVDNAVEGFFSALTQRRLRRGSFSGIVDLQAAINRSIAEHNDRPKPFVWTKPAAAIFDAVNRNAAPSV</sequence>
<dbReference type="InterPro" id="IPR047655">
    <property type="entry name" value="Transpos_IS630-like"/>
</dbReference>
<keyword evidence="2" id="KW-1185">Reference proteome</keyword>
<dbReference type="EMBL" id="CP001350">
    <property type="protein sequence ID" value="ACL62491.1"/>
    <property type="molecule type" value="Genomic_DNA"/>
</dbReference>
<accession>B8IVQ1</accession>
<reference evidence="2" key="1">
    <citation type="submission" date="2009-01" db="EMBL/GenBank/DDBJ databases">
        <title>Complete sequence of plasmid 1 of Methylobacterium nodulans ORS 2060.</title>
        <authorList>
            <consortium name="US DOE Joint Genome Institute"/>
            <person name="Lucas S."/>
            <person name="Copeland A."/>
            <person name="Lapidus A."/>
            <person name="Glavina del Rio T."/>
            <person name="Dalin E."/>
            <person name="Tice H."/>
            <person name="Bruce D."/>
            <person name="Goodwin L."/>
            <person name="Pitluck S."/>
            <person name="Sims D."/>
            <person name="Brettin T."/>
            <person name="Detter J.C."/>
            <person name="Han C."/>
            <person name="Larimer F."/>
            <person name="Land M."/>
            <person name="Hauser L."/>
            <person name="Kyrpides N."/>
            <person name="Ivanova N."/>
            <person name="Marx C.J."/>
            <person name="Richardson P."/>
        </authorList>
    </citation>
    <scope>NUCLEOTIDE SEQUENCE [LARGE SCALE GENOMIC DNA]</scope>
    <source>
        <strain evidence="2">LMG 21967 / CNCM I-2342 / ORS 2060</strain>
        <plasmid evidence="2">Plasmid pMNOD01</plasmid>
    </source>
</reference>
<dbReference type="InterPro" id="IPR009057">
    <property type="entry name" value="Homeodomain-like_sf"/>
</dbReference>
<dbReference type="SUPFAM" id="SSF46689">
    <property type="entry name" value="Homeodomain-like"/>
    <property type="match status" value="1"/>
</dbReference>
<proteinExistence type="predicted"/>
<geneLocation type="plasmid" evidence="1 2">
    <name>pMNOD01</name>
</geneLocation>
<dbReference type="OrthoDB" id="2375382at2"/>
<keyword evidence="1" id="KW-0614">Plasmid</keyword>
<dbReference type="NCBIfam" id="NF033545">
    <property type="entry name" value="transpos_IS630"/>
    <property type="match status" value="1"/>
</dbReference>
<dbReference type="RefSeq" id="WP_015934039.1">
    <property type="nucleotide sequence ID" value="NC_011892.1"/>
</dbReference>
<dbReference type="Proteomes" id="UP000008207">
    <property type="component" value="Plasmid pMNOD01"/>
</dbReference>
<evidence type="ECO:0000313" key="1">
    <source>
        <dbReference type="EMBL" id="ACL62491.1"/>
    </source>
</evidence>
<name>B8IVQ1_METNO</name>
<dbReference type="AlphaFoldDB" id="B8IVQ1"/>
<evidence type="ECO:0000313" key="2">
    <source>
        <dbReference type="Proteomes" id="UP000008207"/>
    </source>
</evidence>
<dbReference type="Pfam" id="PF13565">
    <property type="entry name" value="HTH_32"/>
    <property type="match status" value="1"/>
</dbReference>
<organism evidence="1 2">
    <name type="scientific">Methylobacterium nodulans (strain LMG 21967 / CNCM I-2342 / ORS 2060)</name>
    <dbReference type="NCBI Taxonomy" id="460265"/>
    <lineage>
        <taxon>Bacteria</taxon>
        <taxon>Pseudomonadati</taxon>
        <taxon>Pseudomonadota</taxon>
        <taxon>Alphaproteobacteria</taxon>
        <taxon>Hyphomicrobiales</taxon>
        <taxon>Methylobacteriaceae</taxon>
        <taxon>Methylobacterium</taxon>
    </lineage>
</organism>
<gene>
    <name evidence="1" type="ordered locus">Mnod_8357</name>
</gene>
<protein>
    <submittedName>
        <fullName evidence="1">Putative transposase</fullName>
    </submittedName>
</protein>
<dbReference type="KEGG" id="mno:Mnod_8357"/>
<dbReference type="HOGENOM" id="CLU_041125_0_0_5"/>